<dbReference type="InterPro" id="IPR023213">
    <property type="entry name" value="CAT-like_dom_sf"/>
</dbReference>
<dbReference type="PANTHER" id="PTHR31642">
    <property type="entry name" value="TRICHOTHECENE 3-O-ACETYLTRANSFERASE"/>
    <property type="match status" value="1"/>
</dbReference>
<dbReference type="GO" id="GO:0016747">
    <property type="term" value="F:acyltransferase activity, transferring groups other than amino-acyl groups"/>
    <property type="evidence" value="ECO:0000318"/>
    <property type="project" value="GO_Central"/>
</dbReference>
<evidence type="ECO:0000313" key="4">
    <source>
        <dbReference type="EnsemblPlants" id="HORVU.MOREX.r3.7HG0642350.1.CDS1"/>
    </source>
</evidence>
<evidence type="ECO:0000256" key="2">
    <source>
        <dbReference type="ARBA" id="ARBA00022679"/>
    </source>
</evidence>
<accession>A0A8I6YAE2</accession>
<dbReference type="InterPro" id="IPR050317">
    <property type="entry name" value="Plant_Fungal_Acyltransferase"/>
</dbReference>
<dbReference type="EnsemblPlants" id="HORVU.MOREX.r3.7HG0642350.1">
    <property type="protein sequence ID" value="HORVU.MOREX.r3.7HG0642350.1.CDS1"/>
    <property type="gene ID" value="HORVU.MOREX.r3.7HG0642350"/>
</dbReference>
<dbReference type="PANTHER" id="PTHR31642:SF342">
    <property type="entry name" value="OMEGA-HYDROXYPALMITATE O-FERULOYL TRANSFERASE"/>
    <property type="match status" value="1"/>
</dbReference>
<dbReference type="Proteomes" id="UP000011116">
    <property type="component" value="Chromosome 7H"/>
</dbReference>
<sequence length="475" mass="50941">MAMTNDLNVRVISRRLVPASDSSIKEHVVGVSNIDLLHGAFPVSLVCIYPRRPAGGFHAVVAALESGLPSLLNHYFAHAGRIVANPGTGLPEILCNNLGAEFIVGVADVALADMDFSSMGLSVSKIPLPYGGDVPLSVQVVSFACGGFSVVWGYNHLLGDGHALLGLVSRLSEIARTGTLAPAARPVHGRSLFHPSSTPLRVRRRSSSLATFKPLTSDRMINVLTSEASCVHRLYYLEEQAISRLRAMASQDGDGDGDGRRTTRVQAVSAYMWKTLAAVVGEADTRCRMGWWVDGRRRLTALSTSSYVGNASIFILGEHSVEEIQRKPLPEVASMVRELIDAPAYDDLFHEVVDWVEQHKSGATYMDESNIGLGCPTVAVTAMTSCPMDTNLGFGHAAMAMSTTRGRGLCSGFVQMMAVPGGDGAWILSASVWPKLAAALESDELRIFVPVTAKHLGLKLSEAIVKDNGSPRSRF</sequence>
<reference evidence="4" key="2">
    <citation type="submission" date="2020-10" db="EMBL/GenBank/DDBJ databases">
        <authorList>
            <person name="Scholz U."/>
            <person name="Mascher M."/>
            <person name="Fiebig A."/>
        </authorList>
    </citation>
    <scope>NUCLEOTIDE SEQUENCE [LARGE SCALE GENOMIC DNA]</scope>
    <source>
        <strain evidence="4">cv. Morex</strain>
    </source>
</reference>
<evidence type="ECO:0000256" key="3">
    <source>
        <dbReference type="ARBA" id="ARBA00023315"/>
    </source>
</evidence>
<dbReference type="Pfam" id="PF02458">
    <property type="entry name" value="Transferase"/>
    <property type="match status" value="1"/>
</dbReference>
<dbReference type="Gramene" id="HORVU.MOREX.r3.7HG0642350.1">
    <property type="protein sequence ID" value="HORVU.MOREX.r3.7HG0642350.1.CDS1"/>
    <property type="gene ID" value="HORVU.MOREX.r3.7HG0642350"/>
</dbReference>
<keyword evidence="5" id="KW-1185">Reference proteome</keyword>
<name>A0A8I6YAE2_HORVV</name>
<comment type="similarity">
    <text evidence="1">Belongs to the plant acyltransferase family.</text>
</comment>
<keyword evidence="3" id="KW-0012">Acyltransferase</keyword>
<evidence type="ECO:0000256" key="1">
    <source>
        <dbReference type="ARBA" id="ARBA00009861"/>
    </source>
</evidence>
<organism evidence="4 5">
    <name type="scientific">Hordeum vulgare subsp. vulgare</name>
    <name type="common">Domesticated barley</name>
    <dbReference type="NCBI Taxonomy" id="112509"/>
    <lineage>
        <taxon>Eukaryota</taxon>
        <taxon>Viridiplantae</taxon>
        <taxon>Streptophyta</taxon>
        <taxon>Embryophyta</taxon>
        <taxon>Tracheophyta</taxon>
        <taxon>Spermatophyta</taxon>
        <taxon>Magnoliopsida</taxon>
        <taxon>Liliopsida</taxon>
        <taxon>Poales</taxon>
        <taxon>Poaceae</taxon>
        <taxon>BOP clade</taxon>
        <taxon>Pooideae</taxon>
        <taxon>Triticodae</taxon>
        <taxon>Triticeae</taxon>
        <taxon>Hordeinae</taxon>
        <taxon>Hordeum</taxon>
    </lineage>
</organism>
<evidence type="ECO:0000313" key="5">
    <source>
        <dbReference type="Proteomes" id="UP000011116"/>
    </source>
</evidence>
<keyword evidence="2" id="KW-0808">Transferase</keyword>
<protein>
    <submittedName>
        <fullName evidence="4">Uncharacterized protein</fullName>
    </submittedName>
</protein>
<dbReference type="AlphaFoldDB" id="A0A8I6YAE2"/>
<dbReference type="SMR" id="A0A8I6YAE2"/>
<reference evidence="5" key="1">
    <citation type="journal article" date="2012" name="Nature">
        <title>A physical, genetic and functional sequence assembly of the barley genome.</title>
        <authorList>
            <consortium name="The International Barley Genome Sequencing Consortium"/>
            <person name="Mayer K.F."/>
            <person name="Waugh R."/>
            <person name="Brown J.W."/>
            <person name="Schulman A."/>
            <person name="Langridge P."/>
            <person name="Platzer M."/>
            <person name="Fincher G.B."/>
            <person name="Muehlbauer G.J."/>
            <person name="Sato K."/>
            <person name="Close T.J."/>
            <person name="Wise R.P."/>
            <person name="Stein N."/>
        </authorList>
    </citation>
    <scope>NUCLEOTIDE SEQUENCE [LARGE SCALE GENOMIC DNA]</scope>
    <source>
        <strain evidence="5">cv. Morex</strain>
    </source>
</reference>
<proteinExistence type="inferred from homology"/>
<dbReference type="Gene3D" id="3.30.559.10">
    <property type="entry name" value="Chloramphenicol acetyltransferase-like domain"/>
    <property type="match status" value="2"/>
</dbReference>
<reference evidence="4" key="3">
    <citation type="submission" date="2022-01" db="UniProtKB">
        <authorList>
            <consortium name="EnsemblPlants"/>
        </authorList>
    </citation>
    <scope>IDENTIFICATION</scope>
    <source>
        <strain evidence="4">subsp. vulgare</strain>
    </source>
</reference>